<evidence type="ECO:0000256" key="1">
    <source>
        <dbReference type="SAM" id="MobiDB-lite"/>
    </source>
</evidence>
<keyword evidence="3" id="KW-1185">Reference proteome</keyword>
<dbReference type="Proteomes" id="UP001589698">
    <property type="component" value="Unassembled WGS sequence"/>
</dbReference>
<evidence type="ECO:0008006" key="4">
    <source>
        <dbReference type="Google" id="ProtNLM"/>
    </source>
</evidence>
<name>A0ABV6DZ17_9ACTN</name>
<sequence length="103" mass="11303">MFPVVLVLFLVLMVLALPAAYGLGRSSVLVPPDRAGEIAERDRFIGRLRDLAEQHRETSPELAALVIDEVDHRRAVEGERPESFGPFSDPRTWGPDGPEGPTA</sequence>
<organism evidence="2 3">
    <name type="scientific">Nocardioides zeicaulis</name>
    <dbReference type="NCBI Taxonomy" id="1776857"/>
    <lineage>
        <taxon>Bacteria</taxon>
        <taxon>Bacillati</taxon>
        <taxon>Actinomycetota</taxon>
        <taxon>Actinomycetes</taxon>
        <taxon>Propionibacteriales</taxon>
        <taxon>Nocardioidaceae</taxon>
        <taxon>Nocardioides</taxon>
    </lineage>
</organism>
<evidence type="ECO:0000313" key="2">
    <source>
        <dbReference type="EMBL" id="MFC0221953.1"/>
    </source>
</evidence>
<feature type="region of interest" description="Disordered" evidence="1">
    <location>
        <begin position="78"/>
        <end position="103"/>
    </location>
</feature>
<dbReference type="EMBL" id="JBHLXH010000001">
    <property type="protein sequence ID" value="MFC0221953.1"/>
    <property type="molecule type" value="Genomic_DNA"/>
</dbReference>
<proteinExistence type="predicted"/>
<comment type="caution">
    <text evidence="2">The sequence shown here is derived from an EMBL/GenBank/DDBJ whole genome shotgun (WGS) entry which is preliminary data.</text>
</comment>
<accession>A0ABV6DZ17</accession>
<evidence type="ECO:0000313" key="3">
    <source>
        <dbReference type="Proteomes" id="UP001589698"/>
    </source>
</evidence>
<reference evidence="2 3" key="1">
    <citation type="submission" date="2024-09" db="EMBL/GenBank/DDBJ databases">
        <authorList>
            <person name="Sun Q."/>
            <person name="Mori K."/>
        </authorList>
    </citation>
    <scope>NUCLEOTIDE SEQUENCE [LARGE SCALE GENOMIC DNA]</scope>
    <source>
        <strain evidence="2 3">CCM 8654</strain>
    </source>
</reference>
<gene>
    <name evidence="2" type="ORF">ACFFJG_05625</name>
</gene>
<protein>
    <recommendedName>
        <fullName evidence="4">C-type cytochrome biogenesis protein CcmI</fullName>
    </recommendedName>
</protein>
<dbReference type="RefSeq" id="WP_378517617.1">
    <property type="nucleotide sequence ID" value="NZ_CBCSDI010000009.1"/>
</dbReference>